<evidence type="ECO:0000256" key="4">
    <source>
        <dbReference type="ARBA" id="ARBA00022692"/>
    </source>
</evidence>
<comment type="subcellular location">
    <subcellularLocation>
        <location evidence="1 7">Cell outer membrane</location>
        <topology evidence="1 7">Multi-pass membrane protein</topology>
    </subcellularLocation>
</comment>
<evidence type="ECO:0000256" key="3">
    <source>
        <dbReference type="ARBA" id="ARBA00022452"/>
    </source>
</evidence>
<dbReference type="NCBIfam" id="TIGR04056">
    <property type="entry name" value="OMP_RagA_SusC"/>
    <property type="match status" value="1"/>
</dbReference>
<dbReference type="InterPro" id="IPR039426">
    <property type="entry name" value="TonB-dep_rcpt-like"/>
</dbReference>
<keyword evidence="6 7" id="KW-0998">Cell outer membrane</keyword>
<evidence type="ECO:0000256" key="5">
    <source>
        <dbReference type="ARBA" id="ARBA00023136"/>
    </source>
</evidence>
<feature type="domain" description="TonB-dependent receptor plug" evidence="8">
    <location>
        <begin position="234"/>
        <end position="359"/>
    </location>
</feature>
<evidence type="ECO:0000256" key="1">
    <source>
        <dbReference type="ARBA" id="ARBA00004571"/>
    </source>
</evidence>
<gene>
    <name evidence="9" type="ORF">SAMN05421788_10513</name>
</gene>
<dbReference type="STRING" id="477680.SAMN05421788_10513"/>
<dbReference type="Gene3D" id="2.60.40.1120">
    <property type="entry name" value="Carboxypeptidase-like, regulatory domain"/>
    <property type="match status" value="1"/>
</dbReference>
<dbReference type="Pfam" id="PF07715">
    <property type="entry name" value="Plug"/>
    <property type="match status" value="1"/>
</dbReference>
<keyword evidence="4 7" id="KW-0812">Transmembrane</keyword>
<evidence type="ECO:0000259" key="8">
    <source>
        <dbReference type="Pfam" id="PF07715"/>
    </source>
</evidence>
<dbReference type="Proteomes" id="UP000186917">
    <property type="component" value="Unassembled WGS sequence"/>
</dbReference>
<dbReference type="InterPro" id="IPR023997">
    <property type="entry name" value="TonB-dep_OMP_SusC/RagA_CS"/>
</dbReference>
<dbReference type="SUPFAM" id="SSF49464">
    <property type="entry name" value="Carboxypeptidase regulatory domain-like"/>
    <property type="match status" value="1"/>
</dbReference>
<dbReference type="AlphaFoldDB" id="A0A1N7QCE1"/>
<keyword evidence="5 7" id="KW-0472">Membrane</keyword>
<dbReference type="OrthoDB" id="9768177at2"/>
<dbReference type="InterPro" id="IPR023996">
    <property type="entry name" value="TonB-dep_OMP_SusC/RagA"/>
</dbReference>
<dbReference type="InterPro" id="IPR012910">
    <property type="entry name" value="Plug_dom"/>
</dbReference>
<comment type="similarity">
    <text evidence="7">Belongs to the TonB-dependent receptor family.</text>
</comment>
<protein>
    <submittedName>
        <fullName evidence="9">TonB-linked outer membrane protein, SusC/RagA family</fullName>
    </submittedName>
</protein>
<sequence>MTLIALLRRNINSCALQKMLITMKLTAFFLLMVCLQVNARTFSQNVTFSGKGQVLRQLFNAIETQTGYVVVYRKELIDKAGPIAIEVKEKPLIEVLNMALANQPLKFNIEEKTIFITEKQLKEAAEAQQAQSLQSRYTADIDVKGLVVDDNGVPVHGASVMLKTTRRGTVTDEKGEFTLKSVAEGSVLLIAVTGFKPREYVVKSAGPVTITVEKEVKALDEAVVTGYKTIKRGNVTGAITTVKVDNIKQASLGTLDKMLQGQVAGVAIENTSSTFGTAPKIRVRGSSSISGINEPLWVLDGVPLEAPLNIVPSELYGGNARNLLASALSSVNPDDIEDITVLKDATATAMYGTRSVNGVIVVNTKRPKSNQPTRVNYTLNTTYSLKPSIRDFDVLNSKDQIELNEELFQVYQNSLMNFTASTTGAYSKTLDLYNRRELTNQQFREAVRDLKVENTDWFDVVYKNSLMQQHSVSVSNGGEKNATRLSFSYYGDPGRMRGENTKRLTANLVNTMKVTKDFSAEIMIKYARRGQNNAGTQVNPFTYARDASRAMKPYAADGKYEYYKKGYADFNILEEIDNNYIHLNNNDFTAQLNLNYQVLPKLKLTTLFNTRYSESTIDEIQTEYSNYAGQFRVSDFRLRENSERLYKSPDAPSYELPGVVLPEGGILDRETASSRFYTLRGQLEWIALDKHDHRVELFGGMEITQNKQNTNFARNYGYRSESKTFASAPLAYERLLVSTSLPSDELRMYNGRNLLQGTSAYVTEFQRNAVSFFSTMAYTYKGKYVLDGFLRNDATNVSGAASRKRFLPTWSVGLAWNISREDFMKGEHNPINDMRIRANYGLRGNAGLRGPDLLAYYENLIRQYPGYNSTGVTVVEAENSALEFEKEYSISGGVDFNLYKHFDISLSYYRRSNFDLVGLRPVQPSSGFVNKLFNWADMRNEGYEVSVTVRPVTLVGNVKWSGQFNVGYSKNTVVSDYQGNNPSVFNAAVSSGFALQNRPLTGLYSFRFAGLDTRGLPTYYNSKNTVVRSFVDSDRDLTNVEYQGSRDPLYSGGFSNNFMYKNLTIGVSFVFNAGHVVRKADFYRGGTITSLYRDDLNSPGDYAYRWKATGNEKFTNIPRLILQEDINDYNNQGYFNASIFSAYNMSDIRTINASYLRLRNVTAQYNLGKIAKRLHMQNLALGVEVSNLAVFASGKLNGMDPETLLTGLNTPPVKSITFNLAATF</sequence>
<dbReference type="InterPro" id="IPR008969">
    <property type="entry name" value="CarboxyPept-like_regulatory"/>
</dbReference>
<evidence type="ECO:0000256" key="2">
    <source>
        <dbReference type="ARBA" id="ARBA00022448"/>
    </source>
</evidence>
<dbReference type="RefSeq" id="WP_084206285.1">
    <property type="nucleotide sequence ID" value="NZ_AP017422.1"/>
</dbReference>
<accession>A0A1N7QCE1</accession>
<evidence type="ECO:0000256" key="6">
    <source>
        <dbReference type="ARBA" id="ARBA00023237"/>
    </source>
</evidence>
<evidence type="ECO:0000313" key="10">
    <source>
        <dbReference type="Proteomes" id="UP000186917"/>
    </source>
</evidence>
<dbReference type="EMBL" id="FTOR01000005">
    <property type="protein sequence ID" value="SIT20484.1"/>
    <property type="molecule type" value="Genomic_DNA"/>
</dbReference>
<dbReference type="Gene3D" id="2.40.170.20">
    <property type="entry name" value="TonB-dependent receptor, beta-barrel domain"/>
    <property type="match status" value="1"/>
</dbReference>
<dbReference type="SUPFAM" id="SSF56935">
    <property type="entry name" value="Porins"/>
    <property type="match status" value="1"/>
</dbReference>
<dbReference type="InterPro" id="IPR037066">
    <property type="entry name" value="Plug_dom_sf"/>
</dbReference>
<keyword evidence="10" id="KW-1185">Reference proteome</keyword>
<keyword evidence="2 7" id="KW-0813">Transport</keyword>
<dbReference type="Gene3D" id="2.170.130.10">
    <property type="entry name" value="TonB-dependent receptor, plug domain"/>
    <property type="match status" value="1"/>
</dbReference>
<evidence type="ECO:0000256" key="7">
    <source>
        <dbReference type="PROSITE-ProRule" id="PRU01360"/>
    </source>
</evidence>
<proteinExistence type="inferred from homology"/>
<dbReference type="PROSITE" id="PS52016">
    <property type="entry name" value="TONB_DEPENDENT_REC_3"/>
    <property type="match status" value="1"/>
</dbReference>
<name>A0A1N7QCE1_9BACT</name>
<organism evidence="9 10">
    <name type="scientific">Filimonas lacunae</name>
    <dbReference type="NCBI Taxonomy" id="477680"/>
    <lineage>
        <taxon>Bacteria</taxon>
        <taxon>Pseudomonadati</taxon>
        <taxon>Bacteroidota</taxon>
        <taxon>Chitinophagia</taxon>
        <taxon>Chitinophagales</taxon>
        <taxon>Chitinophagaceae</taxon>
        <taxon>Filimonas</taxon>
    </lineage>
</organism>
<keyword evidence="3 7" id="KW-1134">Transmembrane beta strand</keyword>
<dbReference type="Pfam" id="PF13715">
    <property type="entry name" value="CarbopepD_reg_2"/>
    <property type="match status" value="1"/>
</dbReference>
<dbReference type="GO" id="GO:0009279">
    <property type="term" value="C:cell outer membrane"/>
    <property type="evidence" value="ECO:0007669"/>
    <property type="project" value="UniProtKB-SubCell"/>
</dbReference>
<dbReference type="NCBIfam" id="TIGR04057">
    <property type="entry name" value="SusC_RagA_signa"/>
    <property type="match status" value="1"/>
</dbReference>
<reference evidence="10" key="1">
    <citation type="submission" date="2017-01" db="EMBL/GenBank/DDBJ databases">
        <authorList>
            <person name="Varghese N."/>
            <person name="Submissions S."/>
        </authorList>
    </citation>
    <scope>NUCLEOTIDE SEQUENCE [LARGE SCALE GENOMIC DNA]</scope>
    <source>
        <strain evidence="10">DSM 21054</strain>
    </source>
</reference>
<dbReference type="InterPro" id="IPR036942">
    <property type="entry name" value="Beta-barrel_TonB_sf"/>
</dbReference>
<evidence type="ECO:0000313" key="9">
    <source>
        <dbReference type="EMBL" id="SIT20484.1"/>
    </source>
</evidence>